<accession>A0A6A5W684</accession>
<dbReference type="PANTHER" id="PTHR28141">
    <property type="entry name" value="2',3'-CYCLIC-NUCLEOTIDE 3'-PHOSPHODIESTERASE"/>
    <property type="match status" value="1"/>
</dbReference>
<gene>
    <name evidence="1" type="ORF">P154DRAFT_471943</name>
</gene>
<dbReference type="SUPFAM" id="SSF55144">
    <property type="entry name" value="LigT-like"/>
    <property type="match status" value="1"/>
</dbReference>
<name>A0A6A5W684_9PLEO</name>
<sequence length="193" mass="21340">MPGSSLWLVPLTTSPLDSFLTHLISQTALFFSSPHTFLPHITLTSDIDPAVYGSDPQTWLENLSFPSGENVRIKLQQMESESTFFKKLYLAVEKSNGLKDVAQVARQTVDGYGSVEEAKGWVEESYRPHLSLLYHDIPQVSQEDIADISKILDDVGVGLKGEGELGGWQGGKVVLVPTDKAIKDWNPIAEREL</sequence>
<dbReference type="PANTHER" id="PTHR28141:SF1">
    <property type="entry name" value="2',3'-CYCLIC-NUCLEOTIDE 3'-PHOSPHODIESTERASE"/>
    <property type="match status" value="1"/>
</dbReference>
<dbReference type="Proteomes" id="UP000799779">
    <property type="component" value="Unassembled WGS sequence"/>
</dbReference>
<organism evidence="1 2">
    <name type="scientific">Amniculicola lignicola CBS 123094</name>
    <dbReference type="NCBI Taxonomy" id="1392246"/>
    <lineage>
        <taxon>Eukaryota</taxon>
        <taxon>Fungi</taxon>
        <taxon>Dikarya</taxon>
        <taxon>Ascomycota</taxon>
        <taxon>Pezizomycotina</taxon>
        <taxon>Dothideomycetes</taxon>
        <taxon>Pleosporomycetidae</taxon>
        <taxon>Pleosporales</taxon>
        <taxon>Amniculicolaceae</taxon>
        <taxon>Amniculicola</taxon>
    </lineage>
</organism>
<proteinExistence type="predicted"/>
<protein>
    <submittedName>
        <fullName evidence="1">2',3'-cyclic-nucleotide 3'-phosphodiesteras-like protein</fullName>
    </submittedName>
</protein>
<dbReference type="OrthoDB" id="514292at2759"/>
<dbReference type="GO" id="GO:0004113">
    <property type="term" value="F:2',3'-cyclic-nucleotide 3'-phosphodiesterase activity"/>
    <property type="evidence" value="ECO:0007669"/>
    <property type="project" value="TreeGrafter"/>
</dbReference>
<dbReference type="GO" id="GO:0009187">
    <property type="term" value="P:cyclic nucleotide metabolic process"/>
    <property type="evidence" value="ECO:0007669"/>
    <property type="project" value="TreeGrafter"/>
</dbReference>
<dbReference type="Pfam" id="PF07823">
    <property type="entry name" value="CPDase"/>
    <property type="match status" value="1"/>
</dbReference>
<evidence type="ECO:0000313" key="2">
    <source>
        <dbReference type="Proteomes" id="UP000799779"/>
    </source>
</evidence>
<dbReference type="Gene3D" id="3.90.1140.10">
    <property type="entry name" value="Cyclic phosphodiesterase"/>
    <property type="match status" value="1"/>
</dbReference>
<keyword evidence="2" id="KW-1185">Reference proteome</keyword>
<dbReference type="InterPro" id="IPR009097">
    <property type="entry name" value="Cyclic_Pdiesterase"/>
</dbReference>
<dbReference type="EMBL" id="ML977620">
    <property type="protein sequence ID" value="KAF1996837.1"/>
    <property type="molecule type" value="Genomic_DNA"/>
</dbReference>
<dbReference type="InterPro" id="IPR012386">
    <property type="entry name" value="Cyclic-nucl_3Pdiesterase"/>
</dbReference>
<dbReference type="AlphaFoldDB" id="A0A6A5W684"/>
<evidence type="ECO:0000313" key="1">
    <source>
        <dbReference type="EMBL" id="KAF1996837.1"/>
    </source>
</evidence>
<reference evidence="1" key="1">
    <citation type="journal article" date="2020" name="Stud. Mycol.">
        <title>101 Dothideomycetes genomes: a test case for predicting lifestyles and emergence of pathogens.</title>
        <authorList>
            <person name="Haridas S."/>
            <person name="Albert R."/>
            <person name="Binder M."/>
            <person name="Bloem J."/>
            <person name="Labutti K."/>
            <person name="Salamov A."/>
            <person name="Andreopoulos B."/>
            <person name="Baker S."/>
            <person name="Barry K."/>
            <person name="Bills G."/>
            <person name="Bluhm B."/>
            <person name="Cannon C."/>
            <person name="Castanera R."/>
            <person name="Culley D."/>
            <person name="Daum C."/>
            <person name="Ezra D."/>
            <person name="Gonzalez J."/>
            <person name="Henrissat B."/>
            <person name="Kuo A."/>
            <person name="Liang C."/>
            <person name="Lipzen A."/>
            <person name="Lutzoni F."/>
            <person name="Magnuson J."/>
            <person name="Mondo S."/>
            <person name="Nolan M."/>
            <person name="Ohm R."/>
            <person name="Pangilinan J."/>
            <person name="Park H.-J."/>
            <person name="Ramirez L."/>
            <person name="Alfaro M."/>
            <person name="Sun H."/>
            <person name="Tritt A."/>
            <person name="Yoshinaga Y."/>
            <person name="Zwiers L.-H."/>
            <person name="Turgeon B."/>
            <person name="Goodwin S."/>
            <person name="Spatafora J."/>
            <person name="Crous P."/>
            <person name="Grigoriev I."/>
        </authorList>
    </citation>
    <scope>NUCLEOTIDE SEQUENCE</scope>
    <source>
        <strain evidence="1">CBS 123094</strain>
    </source>
</reference>